<dbReference type="SMART" id="SM00832">
    <property type="entry name" value="C8"/>
    <property type="match status" value="1"/>
</dbReference>
<keyword evidence="7" id="KW-1185">Reference proteome</keyword>
<evidence type="ECO:0000256" key="4">
    <source>
        <dbReference type="PROSITE-ProRule" id="PRU00039"/>
    </source>
</evidence>
<feature type="disulfide bond" evidence="4">
    <location>
        <begin position="279"/>
        <end position="331"/>
    </location>
</feature>
<reference evidence="6 7" key="1">
    <citation type="submission" date="2018-03" db="EMBL/GenBank/DDBJ databases">
        <title>Draft genome sequence of Rohu Carp (Labeo rohita).</title>
        <authorList>
            <person name="Das P."/>
            <person name="Kushwaha B."/>
            <person name="Joshi C.G."/>
            <person name="Kumar D."/>
            <person name="Nagpure N.S."/>
            <person name="Sahoo L."/>
            <person name="Das S.P."/>
            <person name="Bit A."/>
            <person name="Patnaik S."/>
            <person name="Meher P.K."/>
            <person name="Jayasankar P."/>
            <person name="Koringa P.G."/>
            <person name="Patel N.V."/>
            <person name="Hinsu A.T."/>
            <person name="Kumar R."/>
            <person name="Pandey M."/>
            <person name="Agarwal S."/>
            <person name="Srivastava S."/>
            <person name="Singh M."/>
            <person name="Iquebal M.A."/>
            <person name="Jaiswal S."/>
            <person name="Angadi U.B."/>
            <person name="Kumar N."/>
            <person name="Raza M."/>
            <person name="Shah T.M."/>
            <person name="Rai A."/>
            <person name="Jena J.K."/>
        </authorList>
    </citation>
    <scope>NUCLEOTIDE SEQUENCE [LARGE SCALE GENOMIC DNA]</scope>
    <source>
        <strain evidence="6">DASCIFA01</strain>
        <tissue evidence="6">Testis</tissue>
    </source>
</reference>
<evidence type="ECO:0000313" key="7">
    <source>
        <dbReference type="Proteomes" id="UP000290572"/>
    </source>
</evidence>
<feature type="disulfide bond" evidence="4">
    <location>
        <begin position="275"/>
        <end position="329"/>
    </location>
</feature>
<dbReference type="Pfam" id="PF08742">
    <property type="entry name" value="C8"/>
    <property type="match status" value="1"/>
</dbReference>
<comment type="caution">
    <text evidence="4">Lacks conserved residue(s) required for the propagation of feature annotation.</text>
</comment>
<evidence type="ECO:0000313" key="6">
    <source>
        <dbReference type="EMBL" id="RXN22547.1"/>
    </source>
</evidence>
<dbReference type="InterPro" id="IPR050780">
    <property type="entry name" value="Mucin_vWF_Thrombospondin_sf"/>
</dbReference>
<dbReference type="GO" id="GO:0005576">
    <property type="term" value="C:extracellular region"/>
    <property type="evidence" value="ECO:0007669"/>
    <property type="project" value="UniProtKB-SubCell"/>
</dbReference>
<evidence type="ECO:0000259" key="5">
    <source>
        <dbReference type="PROSITE" id="PS01225"/>
    </source>
</evidence>
<dbReference type="InterPro" id="IPR029034">
    <property type="entry name" value="Cystine-knot_cytokine"/>
</dbReference>
<dbReference type="STRING" id="84645.A0A498N188"/>
<sequence>MPEMTADVPMEQLTSHVRKWQHSGLTPQNVKPLQHNQANLFLPAQHKFVRLFKSCHDVVPYKSYYEACKYDVCYKKNDSMACASLEAYAQQCGQQSVCVDWRNSTDLKGLCTYKCAADYKVYKACGPKVEKTCSARYNEMFVENSSETERETFMEGCYCPENTYLVSSTTNQCTRTCVPEDVCVYNNTEYKVGEVVNYKCEYITCRDINGVFVTEKNTPKCPYFNPDDCEPGTEKSDAEGCCKTCEPKTCTVLKNTTHVEANDCKSVHPIEVTSCSGRCFTQAMYSMEKKKIVHNCYCCQEEKFRRQQVTMKCADDRETVHNYIYIESCVCKECEG</sequence>
<dbReference type="InterPro" id="IPR006208">
    <property type="entry name" value="Glyco_hormone_CN"/>
</dbReference>
<dbReference type="Gene3D" id="2.10.90.10">
    <property type="entry name" value="Cystine-knot cytokines"/>
    <property type="match status" value="1"/>
</dbReference>
<dbReference type="PROSITE" id="PS01225">
    <property type="entry name" value="CTCK_2"/>
    <property type="match status" value="1"/>
</dbReference>
<dbReference type="Pfam" id="PF00007">
    <property type="entry name" value="Cys_knot"/>
    <property type="match status" value="1"/>
</dbReference>
<feature type="domain" description="CTCK" evidence="5">
    <location>
        <begin position="245"/>
        <end position="335"/>
    </location>
</feature>
<comment type="caution">
    <text evidence="6">The sequence shown here is derived from an EMBL/GenBank/DDBJ whole genome shotgun (WGS) entry which is preliminary data.</text>
</comment>
<dbReference type="Gene3D" id="2.10.25.10">
    <property type="entry name" value="Laminin"/>
    <property type="match status" value="1"/>
</dbReference>
<protein>
    <submittedName>
        <fullName evidence="6">Mucin-2-like isoform X2</fullName>
    </submittedName>
</protein>
<keyword evidence="2" id="KW-0964">Secreted</keyword>
<dbReference type="InterPro" id="IPR006207">
    <property type="entry name" value="Cys_knot_C"/>
</dbReference>
<comment type="subcellular location">
    <subcellularLocation>
        <location evidence="1">Secreted</location>
    </subcellularLocation>
</comment>
<keyword evidence="3 4" id="KW-1015">Disulfide bond</keyword>
<name>A0A498N188_LABRO</name>
<dbReference type="PANTHER" id="PTHR11339">
    <property type="entry name" value="EXTRACELLULAR MATRIX GLYCOPROTEIN RELATED"/>
    <property type="match status" value="1"/>
</dbReference>
<organism evidence="6 7">
    <name type="scientific">Labeo rohita</name>
    <name type="common">Indian major carp</name>
    <name type="synonym">Cyprinus rohita</name>
    <dbReference type="NCBI Taxonomy" id="84645"/>
    <lineage>
        <taxon>Eukaryota</taxon>
        <taxon>Metazoa</taxon>
        <taxon>Chordata</taxon>
        <taxon>Craniata</taxon>
        <taxon>Vertebrata</taxon>
        <taxon>Euteleostomi</taxon>
        <taxon>Actinopterygii</taxon>
        <taxon>Neopterygii</taxon>
        <taxon>Teleostei</taxon>
        <taxon>Ostariophysi</taxon>
        <taxon>Cypriniformes</taxon>
        <taxon>Cyprinidae</taxon>
        <taxon>Labeoninae</taxon>
        <taxon>Labeonini</taxon>
        <taxon>Labeo</taxon>
    </lineage>
</organism>
<evidence type="ECO:0000256" key="2">
    <source>
        <dbReference type="ARBA" id="ARBA00022525"/>
    </source>
</evidence>
<evidence type="ECO:0000256" key="3">
    <source>
        <dbReference type="ARBA" id="ARBA00023157"/>
    </source>
</evidence>
<dbReference type="AlphaFoldDB" id="A0A498N188"/>
<gene>
    <name evidence="6" type="ORF">ROHU_023396</name>
</gene>
<dbReference type="PANTHER" id="PTHR11339:SF406">
    <property type="entry name" value="MUCIN-5AC-LIKE"/>
    <property type="match status" value="1"/>
</dbReference>
<dbReference type="Proteomes" id="UP000290572">
    <property type="component" value="Unassembled WGS sequence"/>
</dbReference>
<feature type="disulfide bond" evidence="4">
    <location>
        <begin position="264"/>
        <end position="313"/>
    </location>
</feature>
<dbReference type="EMBL" id="QBIY01012586">
    <property type="protein sequence ID" value="RXN22547.1"/>
    <property type="molecule type" value="Genomic_DNA"/>
</dbReference>
<dbReference type="InterPro" id="IPR014853">
    <property type="entry name" value="VWF/SSPO/ZAN-like_Cys-rich_dom"/>
</dbReference>
<dbReference type="SUPFAM" id="SSF57501">
    <property type="entry name" value="Cystine-knot cytokines"/>
    <property type="match status" value="1"/>
</dbReference>
<accession>A0A498N188</accession>
<evidence type="ECO:0000256" key="1">
    <source>
        <dbReference type="ARBA" id="ARBA00004613"/>
    </source>
</evidence>
<dbReference type="SMART" id="SM00041">
    <property type="entry name" value="CT"/>
    <property type="match status" value="1"/>
</dbReference>
<proteinExistence type="predicted"/>